<evidence type="ECO:0000256" key="3">
    <source>
        <dbReference type="ARBA" id="ARBA00012513"/>
    </source>
</evidence>
<dbReference type="InterPro" id="IPR000700">
    <property type="entry name" value="PAS-assoc_C"/>
</dbReference>
<evidence type="ECO:0000256" key="7">
    <source>
        <dbReference type="ARBA" id="ARBA00022630"/>
    </source>
</evidence>
<evidence type="ECO:0000256" key="6">
    <source>
        <dbReference type="ARBA" id="ARBA00022606"/>
    </source>
</evidence>
<comment type="catalytic activity">
    <reaction evidence="17">
        <text>L-seryl-[protein] + ATP = O-phospho-L-seryl-[protein] + ADP + H(+)</text>
        <dbReference type="Rhea" id="RHEA:17989"/>
        <dbReference type="Rhea" id="RHEA-COMP:9863"/>
        <dbReference type="Rhea" id="RHEA-COMP:11604"/>
        <dbReference type="ChEBI" id="CHEBI:15378"/>
        <dbReference type="ChEBI" id="CHEBI:29999"/>
        <dbReference type="ChEBI" id="CHEBI:30616"/>
        <dbReference type="ChEBI" id="CHEBI:83421"/>
        <dbReference type="ChEBI" id="CHEBI:456216"/>
        <dbReference type="EC" id="2.7.11.1"/>
    </reaction>
</comment>
<evidence type="ECO:0000256" key="8">
    <source>
        <dbReference type="ARBA" id="ARBA00022643"/>
    </source>
</evidence>
<feature type="domain" description="Protein kinase" evidence="20">
    <location>
        <begin position="745"/>
        <end position="1033"/>
    </location>
</feature>
<evidence type="ECO:0000256" key="19">
    <source>
        <dbReference type="SAM" id="MobiDB-lite"/>
    </source>
</evidence>
<feature type="binding site" evidence="18">
    <location>
        <position position="774"/>
    </location>
    <ligand>
        <name>ATP</name>
        <dbReference type="ChEBI" id="CHEBI:30616"/>
    </ligand>
</feature>
<dbReference type="InterPro" id="IPR011009">
    <property type="entry name" value="Kinase-like_dom_sf"/>
</dbReference>
<feature type="domain" description="PAC" evidence="22">
    <location>
        <begin position="618"/>
        <end position="672"/>
    </location>
</feature>
<dbReference type="Pfam" id="PF00069">
    <property type="entry name" value="Pkinase"/>
    <property type="match status" value="1"/>
</dbReference>
<evidence type="ECO:0000256" key="5">
    <source>
        <dbReference type="ARBA" id="ARBA00022543"/>
    </source>
</evidence>
<evidence type="ECO:0000256" key="15">
    <source>
        <dbReference type="ARBA" id="ARBA00023170"/>
    </source>
</evidence>
<dbReference type="NCBIfam" id="TIGR00229">
    <property type="entry name" value="sensory_box"/>
    <property type="match status" value="2"/>
</dbReference>
<dbReference type="PANTHER" id="PTHR45637">
    <property type="entry name" value="FLIPPASE KINASE 1-RELATED"/>
    <property type="match status" value="1"/>
</dbReference>
<dbReference type="PROSITE" id="PS00108">
    <property type="entry name" value="PROTEIN_KINASE_ST"/>
    <property type="match status" value="1"/>
</dbReference>
<keyword evidence="12" id="KW-0418">Kinase</keyword>
<dbReference type="Gene3D" id="1.10.510.10">
    <property type="entry name" value="Transferase(Phosphotransferase) domain 1"/>
    <property type="match status" value="1"/>
</dbReference>
<keyword evidence="4" id="KW-0723">Serine/threonine-protein kinase</keyword>
<keyword evidence="14" id="KW-0157">Chromophore</keyword>
<name>A0A126WVH4_9CONI</name>
<evidence type="ECO:0000256" key="1">
    <source>
        <dbReference type="ARBA" id="ARBA00001917"/>
    </source>
</evidence>
<keyword evidence="7" id="KW-0285">Flavoprotein</keyword>
<dbReference type="FunFam" id="3.30.200.20:FF:000133">
    <property type="entry name" value="LOV domain-containing protein"/>
    <property type="match status" value="1"/>
</dbReference>
<dbReference type="SMART" id="SM00220">
    <property type="entry name" value="S_TKc"/>
    <property type="match status" value="1"/>
</dbReference>
<feature type="domain" description="PAC" evidence="22">
    <location>
        <begin position="335"/>
        <end position="389"/>
    </location>
</feature>
<dbReference type="SMART" id="SM00086">
    <property type="entry name" value="PAC"/>
    <property type="match status" value="2"/>
</dbReference>
<comment type="cofactor">
    <cofactor evidence="1">
        <name>FMN</name>
        <dbReference type="ChEBI" id="CHEBI:58210"/>
    </cofactor>
</comment>
<dbReference type="GO" id="GO:0009882">
    <property type="term" value="F:blue light photoreceptor activity"/>
    <property type="evidence" value="ECO:0007669"/>
    <property type="project" value="UniProtKB-ARBA"/>
</dbReference>
<dbReference type="FunFam" id="3.30.450.20:FF:000002">
    <property type="entry name" value="LOV domain-containing protein"/>
    <property type="match status" value="1"/>
</dbReference>
<feature type="region of interest" description="Disordered" evidence="19">
    <location>
        <begin position="74"/>
        <end position="93"/>
    </location>
</feature>
<dbReference type="SMART" id="SM00091">
    <property type="entry name" value="PAS"/>
    <property type="match status" value="2"/>
</dbReference>
<dbReference type="InterPro" id="IPR001610">
    <property type="entry name" value="PAC"/>
</dbReference>
<keyword evidence="9" id="KW-0808">Transferase</keyword>
<dbReference type="AlphaFoldDB" id="A0A126WVH4"/>
<dbReference type="InterPro" id="IPR017441">
    <property type="entry name" value="Protein_kinase_ATP_BS"/>
</dbReference>
<feature type="compositionally biased region" description="Basic and acidic residues" evidence="19">
    <location>
        <begin position="1"/>
        <end position="11"/>
    </location>
</feature>
<keyword evidence="6" id="KW-0716">Sensory transduction</keyword>
<sequence>MESSRPEHENTDIPSLYSLGKSHYAPVHPQDSRGSLEVFNPVGSSTLPSASPLTSNLYRSPFDAMQDVGFPSTRTQEVEDNGQKIEHGQRSQSGRLKGSVIKWMALTEESSNAVMCDSERGNVETPTEIPLDMGKQSEIFVERYQHLKAEVPSKQEAPVTLPETKVNETREKEVTASLEPLNSDFSDSSGSQQILSEADMAERAAAWGLVVKTDIGTGKPQGVGLRPSIEEGRVDSQRASGSSMRTSEGSDYGGNSKIPHVSKDLKDALSTLQQTFVVSDATRPDFPIVYASAGFFSMTGYSPKQVIGRNCRFLQGAGTDTVEVSRVREALTAGKTYCGRLLNYKKDGTPFWNLLTVTPIKDESGNIIKYIGMQVEVSKYTEGSKDKVLRPNGLPESLIRYDARQKDMATSYVTEVMQAVKHPCPVSQPTSQLNARRSEQGVSALHLGLVACKDTEEKIFTGPSQHVSQTSPRDVPLISCDVDDARPKQSKSGRLSLLGLTRKTHNHKENHEFQPTIEPEILMTKDEEKPDSLDIWERRDEIRQGIDLATTLERIEKNFVITDPRLPDNPIIFASDSFLELTEYTREEILGQNCRFLQGPETDQDTVKQIRDAIGDQRNITVQLINYTKSGKKFWNLFHLQPMRDQKGELQYFIGVQLDGSEHVEPLRNRLSEKTELESAKLVKATAGNVDDAVRELPDANMRPEDLWIIHSKLVLPKPHKKSNSSWEAMTKIQEFGEKICLKHFKPIRPLGCGDTGSVHLVELRGTGELYAMKTMDKELMLNRNKVHRACMERQIIDMMDHPFLPTLYASFQTKTHVCLITDFAPGGELFWLLDRQPTKAIREDAVRFYAAEVVVALEYLHCQGVVYRDLKPENVLIQRDGHVLLTDFDLSFLTPCQPKVIKHTRIPKRKRKVKNKPPPVFVAEPTVASNSFVGTEEYIAPEIITGTGHSSAVDWWALGILLYEMLYGRTPFRGKNRQKTFANILHKDLTFPSSIPASLTVRQLIHGLLHRDPANRLGSSEGASEIKKHPFFHGIHWALIRCMEPPQLDAPWQIIIKDPEMDNKPADLEWDE</sequence>
<feature type="region of interest" description="Disordered" evidence="19">
    <location>
        <begin position="1"/>
        <end position="54"/>
    </location>
</feature>
<keyword evidence="8" id="KW-0288">FMN</keyword>
<evidence type="ECO:0000259" key="22">
    <source>
        <dbReference type="PROSITE" id="PS50113"/>
    </source>
</evidence>
<dbReference type="FunFam" id="3.30.450.20:FF:000036">
    <property type="entry name" value="Putative LOV domain-containing protein"/>
    <property type="match status" value="1"/>
</dbReference>
<dbReference type="CDD" id="cd05574">
    <property type="entry name" value="STKc_phototropin_like"/>
    <property type="match status" value="1"/>
</dbReference>
<dbReference type="CDD" id="cd00130">
    <property type="entry name" value="PAS"/>
    <property type="match status" value="2"/>
</dbReference>
<feature type="domain" description="PAS" evidence="21">
    <location>
        <begin position="544"/>
        <end position="617"/>
    </location>
</feature>
<keyword evidence="13 18" id="KW-0067">ATP-binding</keyword>
<dbReference type="InterPro" id="IPR035965">
    <property type="entry name" value="PAS-like_dom_sf"/>
</dbReference>
<evidence type="ECO:0000256" key="14">
    <source>
        <dbReference type="ARBA" id="ARBA00022991"/>
    </source>
</evidence>
<dbReference type="Gene3D" id="3.30.450.20">
    <property type="entry name" value="PAS domain"/>
    <property type="match status" value="2"/>
</dbReference>
<dbReference type="FunFam" id="1.10.510.10:FF:000265">
    <property type="entry name" value="Putative LOV domain-containing protein"/>
    <property type="match status" value="1"/>
</dbReference>
<feature type="region of interest" description="Disordered" evidence="19">
    <location>
        <begin position="219"/>
        <end position="255"/>
    </location>
</feature>
<evidence type="ECO:0000259" key="21">
    <source>
        <dbReference type="PROSITE" id="PS50112"/>
    </source>
</evidence>
<reference evidence="23" key="1">
    <citation type="journal article" date="2016" name="Proc. Natl. Acad. Sci. U.S.A.">
        <title>Functional and topological diversity of LOV domain photoreceptors.</title>
        <authorList>
            <person name="Glantz S.T."/>
            <person name="Carpenter E.J."/>
            <person name="Melkonian M."/>
            <person name="Gardner K.H."/>
            <person name="Boyden E.S."/>
            <person name="Wong G.K."/>
            <person name="Chow B.Y."/>
        </authorList>
    </citation>
    <scope>NUCLEOTIDE SEQUENCE</scope>
    <source>
        <strain evidence="23">BTTS_2079890</strain>
    </source>
</reference>
<feature type="compositionally biased region" description="Low complexity" evidence="19">
    <location>
        <begin position="44"/>
        <end position="54"/>
    </location>
</feature>
<comment type="catalytic activity">
    <reaction evidence="16">
        <text>L-threonyl-[protein] + ATP = O-phospho-L-threonyl-[protein] + ADP + H(+)</text>
        <dbReference type="Rhea" id="RHEA:46608"/>
        <dbReference type="Rhea" id="RHEA-COMP:11060"/>
        <dbReference type="Rhea" id="RHEA-COMP:11605"/>
        <dbReference type="ChEBI" id="CHEBI:15378"/>
        <dbReference type="ChEBI" id="CHEBI:30013"/>
        <dbReference type="ChEBI" id="CHEBI:30616"/>
        <dbReference type="ChEBI" id="CHEBI:61977"/>
        <dbReference type="ChEBI" id="CHEBI:456216"/>
        <dbReference type="EC" id="2.7.11.1"/>
    </reaction>
</comment>
<evidence type="ECO:0000256" key="12">
    <source>
        <dbReference type="ARBA" id="ARBA00022777"/>
    </source>
</evidence>
<evidence type="ECO:0000256" key="9">
    <source>
        <dbReference type="ARBA" id="ARBA00022679"/>
    </source>
</evidence>
<dbReference type="GO" id="GO:0005524">
    <property type="term" value="F:ATP binding"/>
    <property type="evidence" value="ECO:0007669"/>
    <property type="project" value="UniProtKB-UniRule"/>
</dbReference>
<protein>
    <recommendedName>
        <fullName evidence="3">non-specific serine/threonine protein kinase</fullName>
        <ecNumber evidence="3">2.7.11.1</ecNumber>
    </recommendedName>
</protein>
<dbReference type="InterPro" id="IPR000719">
    <property type="entry name" value="Prot_kinase_dom"/>
</dbReference>
<evidence type="ECO:0000256" key="13">
    <source>
        <dbReference type="ARBA" id="ARBA00022840"/>
    </source>
</evidence>
<dbReference type="Pfam" id="PF13426">
    <property type="entry name" value="PAS_9"/>
    <property type="match status" value="2"/>
</dbReference>
<organism evidence="23">
    <name type="scientific">Austrotaxus spicata</name>
    <dbReference type="NCBI Taxonomy" id="89478"/>
    <lineage>
        <taxon>Eukaryota</taxon>
        <taxon>Viridiplantae</taxon>
        <taxon>Streptophyta</taxon>
        <taxon>Embryophyta</taxon>
        <taxon>Tracheophyta</taxon>
        <taxon>Spermatophyta</taxon>
        <taxon>Pinopsida</taxon>
        <taxon>Pinidae</taxon>
        <taxon>Conifers II</taxon>
        <taxon>Cupressales</taxon>
        <taxon>Taxaceae</taxon>
        <taxon>Austrotaxus</taxon>
    </lineage>
</organism>
<dbReference type="PROSITE" id="PS50112">
    <property type="entry name" value="PAS"/>
    <property type="match status" value="2"/>
</dbReference>
<evidence type="ECO:0000256" key="10">
    <source>
        <dbReference type="ARBA" id="ARBA00022737"/>
    </source>
</evidence>
<proteinExistence type="evidence at transcript level"/>
<evidence type="ECO:0000256" key="2">
    <source>
        <dbReference type="ARBA" id="ARBA00009903"/>
    </source>
</evidence>
<keyword evidence="15" id="KW-0675">Receptor</keyword>
<dbReference type="Gene3D" id="3.30.200.20">
    <property type="entry name" value="Phosphorylase Kinase, domain 1"/>
    <property type="match status" value="1"/>
</dbReference>
<dbReference type="PROSITE" id="PS50011">
    <property type="entry name" value="PROTEIN_KINASE_DOM"/>
    <property type="match status" value="1"/>
</dbReference>
<dbReference type="GO" id="GO:0004674">
    <property type="term" value="F:protein serine/threonine kinase activity"/>
    <property type="evidence" value="ECO:0007669"/>
    <property type="project" value="UniProtKB-KW"/>
</dbReference>
<evidence type="ECO:0000256" key="16">
    <source>
        <dbReference type="ARBA" id="ARBA00047899"/>
    </source>
</evidence>
<dbReference type="EC" id="2.7.11.1" evidence="3"/>
<evidence type="ECO:0000256" key="17">
    <source>
        <dbReference type="ARBA" id="ARBA00048679"/>
    </source>
</evidence>
<evidence type="ECO:0000256" key="11">
    <source>
        <dbReference type="ARBA" id="ARBA00022741"/>
    </source>
</evidence>
<comment type="similarity">
    <text evidence="2">Belongs to the protein kinase superfamily. AGC Ser/Thr protein kinase family.</text>
</comment>
<evidence type="ECO:0000313" key="23">
    <source>
        <dbReference type="EMBL" id="AML76549.1"/>
    </source>
</evidence>
<feature type="domain" description="PAS" evidence="21">
    <location>
        <begin position="261"/>
        <end position="334"/>
    </location>
</feature>
<accession>A0A126WVH4</accession>
<dbReference type="SUPFAM" id="SSF55785">
    <property type="entry name" value="PYP-like sensor domain (PAS domain)"/>
    <property type="match status" value="2"/>
</dbReference>
<evidence type="ECO:0000256" key="4">
    <source>
        <dbReference type="ARBA" id="ARBA00022527"/>
    </source>
</evidence>
<keyword evidence="5" id="KW-0600">Photoreceptor protein</keyword>
<evidence type="ECO:0000259" key="20">
    <source>
        <dbReference type="PROSITE" id="PS50011"/>
    </source>
</evidence>
<dbReference type="InterPro" id="IPR008271">
    <property type="entry name" value="Ser/Thr_kinase_AS"/>
</dbReference>
<dbReference type="InterPro" id="IPR000014">
    <property type="entry name" value="PAS"/>
</dbReference>
<dbReference type="PROSITE" id="PS50113">
    <property type="entry name" value="PAC"/>
    <property type="match status" value="2"/>
</dbReference>
<dbReference type="SUPFAM" id="SSF56112">
    <property type="entry name" value="Protein kinase-like (PK-like)"/>
    <property type="match status" value="1"/>
</dbReference>
<keyword evidence="10" id="KW-0677">Repeat</keyword>
<feature type="compositionally biased region" description="Polar residues" evidence="19">
    <location>
        <begin position="237"/>
        <end position="249"/>
    </location>
</feature>
<dbReference type="EMBL" id="KU698393">
    <property type="protein sequence ID" value="AML76549.1"/>
    <property type="molecule type" value="mRNA"/>
</dbReference>
<dbReference type="PROSITE" id="PS00107">
    <property type="entry name" value="PROTEIN_KINASE_ATP"/>
    <property type="match status" value="1"/>
</dbReference>
<keyword evidence="11 18" id="KW-0547">Nucleotide-binding</keyword>
<evidence type="ECO:0000256" key="18">
    <source>
        <dbReference type="PROSITE-ProRule" id="PRU10141"/>
    </source>
</evidence>